<dbReference type="STRING" id="754476.Q7A_3089"/>
<dbReference type="PANTHER" id="PTHR33525">
    <property type="match status" value="1"/>
</dbReference>
<dbReference type="PANTHER" id="PTHR33525:SF6">
    <property type="entry name" value="HDOD DOMAIN-CONTAINING PROTEIN"/>
    <property type="match status" value="1"/>
</dbReference>
<accession>I1XN93</accession>
<dbReference type="Pfam" id="PF08668">
    <property type="entry name" value="HDOD"/>
    <property type="match status" value="1"/>
</dbReference>
<dbReference type="PATRIC" id="fig|754476.3.peg.3035"/>
<dbReference type="InterPro" id="IPR013976">
    <property type="entry name" value="HDOD"/>
</dbReference>
<dbReference type="RefSeq" id="WP_014708223.1">
    <property type="nucleotide sequence ID" value="NC_017857.3"/>
</dbReference>
<evidence type="ECO:0000313" key="2">
    <source>
        <dbReference type="Proteomes" id="UP000009144"/>
    </source>
</evidence>
<dbReference type="SUPFAM" id="SSF109604">
    <property type="entry name" value="HD-domain/PDEase-like"/>
    <property type="match status" value="1"/>
</dbReference>
<sequence length="281" mass="30981">MQKDSQHSETELENLLKQSIVEGFVEVPILPEIANKAFMLANDKESDASQMAQLIQSDPSLAGHVMRIANSAAYTPMANLTSLQQAIARLGMTTISEIAISAVLNAKLFNTPGYENYAEAIWRQALATSLWAKEIASHCNVNVEVAFLAGLIHSIGRPAVLQTLIDVAAQRTLLLDDEIVHQLEEKYWLSVSQMIVIRWRMPALVIETIQHLETPSTDKEAGQLAAVVNMARYAAEAMLNDELADNFPLASIAIVEFESADTQKLLTKKEQISERLKQLAA</sequence>
<dbReference type="eggNOG" id="COG1639">
    <property type="taxonomic scope" value="Bacteria"/>
</dbReference>
<reference evidence="1 2" key="2">
    <citation type="journal article" date="2013" name="Int. J. Syst. Evol. Microbiol.">
        <title>Methylophaga nitratireducenticrescens sp. nov. and Methylophaga frappieri sp. nov., isolated from the biofilm of the methanol-fed denitrification system treating the seawater at the Montreal Biodome.</title>
        <authorList>
            <person name="Villeneuve C."/>
            <person name="Martineau C."/>
            <person name="Mauffrey F."/>
            <person name="Villemur R."/>
        </authorList>
    </citation>
    <scope>NUCLEOTIDE SEQUENCE [LARGE SCALE GENOMIC DNA]</scope>
    <source>
        <strain evidence="1 2">JAM1</strain>
    </source>
</reference>
<keyword evidence="2" id="KW-1185">Reference proteome</keyword>
<dbReference type="InterPro" id="IPR052340">
    <property type="entry name" value="RNase_Y/CdgJ"/>
</dbReference>
<dbReference type="Proteomes" id="UP000009144">
    <property type="component" value="Chromosome"/>
</dbReference>
<gene>
    <name evidence="1" type="ordered locus">Q7A_3089</name>
</gene>
<dbReference type="PROSITE" id="PS51833">
    <property type="entry name" value="HDOD"/>
    <property type="match status" value="1"/>
</dbReference>
<dbReference type="KEGG" id="mej:Q7A_3089"/>
<name>I1XN93_METNJ</name>
<dbReference type="OrthoDB" id="9770715at2"/>
<dbReference type="AlphaFoldDB" id="I1XN93"/>
<reference evidence="1 2" key="1">
    <citation type="journal article" date="2012" name="J. Bacteriol.">
        <title>Complete genome sequences of Methylophaga sp. strain JAM1 and Methylophaga sp. strain JAM7.</title>
        <authorList>
            <person name="Villeneuve C."/>
            <person name="Martineau C."/>
            <person name="Mauffrey F."/>
            <person name="Villemur R."/>
        </authorList>
    </citation>
    <scope>NUCLEOTIDE SEQUENCE [LARGE SCALE GENOMIC DNA]</scope>
    <source>
        <strain evidence="1 2">JAM1</strain>
    </source>
</reference>
<protein>
    <submittedName>
        <fullName evidence="1">Uncharacterized protein</fullName>
    </submittedName>
</protein>
<proteinExistence type="predicted"/>
<dbReference type="EMBL" id="CP003390">
    <property type="protein sequence ID" value="AFI85862.1"/>
    <property type="molecule type" value="Genomic_DNA"/>
</dbReference>
<dbReference type="Gene3D" id="1.10.3210.10">
    <property type="entry name" value="Hypothetical protein af1432"/>
    <property type="match status" value="1"/>
</dbReference>
<organism evidence="1 2">
    <name type="scientific">Methylophaga nitratireducenticrescens</name>
    <dbReference type="NCBI Taxonomy" id="754476"/>
    <lineage>
        <taxon>Bacteria</taxon>
        <taxon>Pseudomonadati</taxon>
        <taxon>Pseudomonadota</taxon>
        <taxon>Gammaproteobacteria</taxon>
        <taxon>Thiotrichales</taxon>
        <taxon>Piscirickettsiaceae</taxon>
        <taxon>Methylophaga</taxon>
    </lineage>
</organism>
<evidence type="ECO:0000313" key="1">
    <source>
        <dbReference type="EMBL" id="AFI85862.1"/>
    </source>
</evidence>
<dbReference type="HOGENOM" id="CLU_048246_4_2_6"/>